<sequence>MDEEFDYSRYKYFIAFVLDHSYLYTEIDEMGGYFEYGNNAWNQSKYVPSFVYDTTSKTVIAEGDSADKLMSEAGEPQENLLYIPNAFTELYNTSAKQQEGHCEKNWFDDVVLQVVIKILQMQVDKWKEKKDCSEAELCYVFTIPTGWNEDIKEEFIRPLFVKSGLINEEDDLRKLSIFTHLELNFRYLQFISIEKPTVTTINQGHQYIIMSLDFHQDIHVNLNLVSAQYPGFKTVDSGYVPQLLKEFDFVIPFRSHSVKSSLTAYLEKQFESELVLEIIDQMLETLNRETIYYRNSKKEFDLMIDNIRLLTVGDVFEDFIPSVAKNCMNGINTLLQGTDNIKARSLAIVYTKHISDYQNVAVVLSLVEKWVKTRSEEQDSPYELIGDSLNFVYKISGKDKLKMASVFVRKQMNDFNVCRDPIILPRDSSDEEYGSSLKPVYFLNIDLLPTKNKITLTYVDEKSRIEQIESIDCNIQPLHTFFKQSEMYQRFQLHINYGIKTHLETLFAEYLTMYSKSNQKTTLSSLLQPASEIFKRILGKVETKSSFGDYLRIHTSRNWSKEIRNLFASSGSHLLEELMKNAKMDSLFALRDNSENDEEDLLVTSDPGYIFFFIVAYLHNLKTSVEIEIKGKFGNDLRGKNIWYGVSVDKHLLDTVFVSKKKLEKLFYASGILVKDDNLRRAKFCVRGEDILPAIQQTLDLNLRMKSYFVVAQIFPRHVQLTLHQTVKLASPGEDAASIIIEDKTVHFDDVYDELCKKVWENIQSNCQLDYCITHKDKNYTEHDFGSLQAYRDICQTLKQRILELLKNDSHNVDMNLCTKFNVNKKCSCHMVMSLRLVIEKGLQQVLESIVRTIAATLANYDLFGNYKTDHIFVLGDPFNLSYDSHFYAVYTTILQRAMDEGIKSKGKDTQAFVMKDSLDQLLYLFKIIKPHMFDRFIKGTLCMVPGNTYGIGFSDVPFSWNRRFVHVARNGDIKHSLSASSDYLILFEKGRQLSTTATMIKVRYGDNPTACIIRVKNPCSTKLEKHDILDVETAKGSVNYADFHVEGNSIYDLIVELI</sequence>
<accession>A0A8H7RD44</accession>
<dbReference type="EMBL" id="JAEPRD010000018">
    <property type="protein sequence ID" value="KAG2208759.1"/>
    <property type="molecule type" value="Genomic_DNA"/>
</dbReference>
<evidence type="ECO:0000313" key="2">
    <source>
        <dbReference type="Proteomes" id="UP000603453"/>
    </source>
</evidence>
<proteinExistence type="predicted"/>
<gene>
    <name evidence="1" type="ORF">INT47_007858</name>
</gene>
<reference evidence="1" key="1">
    <citation type="submission" date="2020-12" db="EMBL/GenBank/DDBJ databases">
        <title>Metabolic potential, ecology and presence of endohyphal bacteria is reflected in genomic diversity of Mucoromycotina.</title>
        <authorList>
            <person name="Muszewska A."/>
            <person name="Okrasinska A."/>
            <person name="Steczkiewicz K."/>
            <person name="Drgas O."/>
            <person name="Orlowska M."/>
            <person name="Perlinska-Lenart U."/>
            <person name="Aleksandrzak-Piekarczyk T."/>
            <person name="Szatraj K."/>
            <person name="Zielenkiewicz U."/>
            <person name="Pilsyk S."/>
            <person name="Malc E."/>
            <person name="Mieczkowski P."/>
            <person name="Kruszewska J.S."/>
            <person name="Biernat P."/>
            <person name="Pawlowska J."/>
        </authorList>
    </citation>
    <scope>NUCLEOTIDE SEQUENCE</scope>
    <source>
        <strain evidence="1">WA0000017839</strain>
    </source>
</reference>
<comment type="caution">
    <text evidence="1">The sequence shown here is derived from an EMBL/GenBank/DDBJ whole genome shotgun (WGS) entry which is preliminary data.</text>
</comment>
<name>A0A8H7RD44_9FUNG</name>
<dbReference type="Proteomes" id="UP000603453">
    <property type="component" value="Unassembled WGS sequence"/>
</dbReference>
<evidence type="ECO:0000313" key="1">
    <source>
        <dbReference type="EMBL" id="KAG2208759.1"/>
    </source>
</evidence>
<protein>
    <submittedName>
        <fullName evidence="1">Uncharacterized protein</fullName>
    </submittedName>
</protein>
<keyword evidence="2" id="KW-1185">Reference proteome</keyword>
<organism evidence="1 2">
    <name type="scientific">Mucor saturninus</name>
    <dbReference type="NCBI Taxonomy" id="64648"/>
    <lineage>
        <taxon>Eukaryota</taxon>
        <taxon>Fungi</taxon>
        <taxon>Fungi incertae sedis</taxon>
        <taxon>Mucoromycota</taxon>
        <taxon>Mucoromycotina</taxon>
        <taxon>Mucoromycetes</taxon>
        <taxon>Mucorales</taxon>
        <taxon>Mucorineae</taxon>
        <taxon>Mucoraceae</taxon>
        <taxon>Mucor</taxon>
    </lineage>
</organism>
<dbReference type="AlphaFoldDB" id="A0A8H7RD44"/>